<comment type="caution">
    <text evidence="2">The sequence shown here is derived from an EMBL/GenBank/DDBJ whole genome shotgun (WGS) entry which is preliminary data.</text>
</comment>
<dbReference type="InterPro" id="IPR041698">
    <property type="entry name" value="Methyltransf_25"/>
</dbReference>
<proteinExistence type="predicted"/>
<dbReference type="Gene3D" id="2.20.130.10">
    <property type="entry name" value="CAC2371-like domains"/>
    <property type="match status" value="1"/>
</dbReference>
<name>A0A4R5CDZ7_9ACTN</name>
<dbReference type="RefSeq" id="WP_131902057.1">
    <property type="nucleotide sequence ID" value="NZ_SMKZ01000093.1"/>
</dbReference>
<dbReference type="Proteomes" id="UP000294739">
    <property type="component" value="Unassembled WGS sequence"/>
</dbReference>
<keyword evidence="2" id="KW-0808">Transferase</keyword>
<dbReference type="CDD" id="cd02440">
    <property type="entry name" value="AdoMet_MTases"/>
    <property type="match status" value="1"/>
</dbReference>
<dbReference type="AlphaFoldDB" id="A0A4R5CDZ7"/>
<organism evidence="2 3">
    <name type="scientific">Jiangella asiatica</name>
    <dbReference type="NCBI Taxonomy" id="2530372"/>
    <lineage>
        <taxon>Bacteria</taxon>
        <taxon>Bacillati</taxon>
        <taxon>Actinomycetota</taxon>
        <taxon>Actinomycetes</taxon>
        <taxon>Jiangellales</taxon>
        <taxon>Jiangellaceae</taxon>
        <taxon>Jiangella</taxon>
    </lineage>
</organism>
<dbReference type="Pfam" id="PF13649">
    <property type="entry name" value="Methyltransf_25"/>
    <property type="match status" value="1"/>
</dbReference>
<gene>
    <name evidence="2" type="ORF">E1269_31290</name>
</gene>
<dbReference type="GO" id="GO:0032259">
    <property type="term" value="P:methylation"/>
    <property type="evidence" value="ECO:0007669"/>
    <property type="project" value="UniProtKB-KW"/>
</dbReference>
<dbReference type="GO" id="GO:0008168">
    <property type="term" value="F:methyltransferase activity"/>
    <property type="evidence" value="ECO:0007669"/>
    <property type="project" value="UniProtKB-KW"/>
</dbReference>
<dbReference type="SUPFAM" id="SSF53335">
    <property type="entry name" value="S-adenosyl-L-methionine-dependent methyltransferases"/>
    <property type="match status" value="1"/>
</dbReference>
<reference evidence="2 3" key="1">
    <citation type="submission" date="2019-03" db="EMBL/GenBank/DDBJ databases">
        <title>Draft genome sequences of novel Actinobacteria.</title>
        <authorList>
            <person name="Sahin N."/>
            <person name="Ay H."/>
            <person name="Saygin H."/>
        </authorList>
    </citation>
    <scope>NUCLEOTIDE SEQUENCE [LARGE SCALE GENOMIC DNA]</scope>
    <source>
        <strain evidence="2 3">5K138</strain>
    </source>
</reference>
<dbReference type="OrthoDB" id="9811589at2"/>
<evidence type="ECO:0000313" key="2">
    <source>
        <dbReference type="EMBL" id="TDD95394.1"/>
    </source>
</evidence>
<keyword evidence="2" id="KW-0489">Methyltransferase</keyword>
<evidence type="ECO:0000259" key="1">
    <source>
        <dbReference type="Pfam" id="PF13649"/>
    </source>
</evidence>
<dbReference type="EMBL" id="SMKZ01000093">
    <property type="protein sequence ID" value="TDD95394.1"/>
    <property type="molecule type" value="Genomic_DNA"/>
</dbReference>
<evidence type="ECO:0000313" key="3">
    <source>
        <dbReference type="Proteomes" id="UP000294739"/>
    </source>
</evidence>
<keyword evidence="3" id="KW-1185">Reference proteome</keyword>
<dbReference type="InParanoid" id="A0A4R5CDZ7"/>
<accession>A0A4R5CDZ7</accession>
<sequence length="251" mass="27674">MPAEPGRVAEGYADARFAELYDAENPWSRSDDFYQALDLRAGSVLDVGCGTGRRLISTRERGHDGELTGVDPAPGMLSVARRGSDRVRWVLADAVTMRLDSRVELVTMTGHAFQELLDDDAVRAALATFRRHLEPGGLLAFETRNPAARDWEGWRAQRTRQVVANPAGERFETWVDAPEPHGDLVTFQSCILDLGSGDLHAESSTLRFVDPGRLRELVEAAGFVVEGWFGDWDRGPVTPTSAEVIVLARQD</sequence>
<dbReference type="InterPro" id="IPR029063">
    <property type="entry name" value="SAM-dependent_MTases_sf"/>
</dbReference>
<protein>
    <submittedName>
        <fullName evidence="2">Class I SAM-dependent methyltransferase</fullName>
    </submittedName>
</protein>
<feature type="domain" description="Methyltransferase" evidence="1">
    <location>
        <begin position="44"/>
        <end position="137"/>
    </location>
</feature>
<dbReference type="Gene3D" id="3.40.50.150">
    <property type="entry name" value="Vaccinia Virus protein VP39"/>
    <property type="match status" value="1"/>
</dbReference>
<dbReference type="PANTHER" id="PTHR43591">
    <property type="entry name" value="METHYLTRANSFERASE"/>
    <property type="match status" value="1"/>
</dbReference>